<name>A0ABX3EQ07_9BACL</name>
<organism evidence="5 6">
    <name type="scientific">Paenibacillus helianthi</name>
    <dbReference type="NCBI Taxonomy" id="1349432"/>
    <lineage>
        <taxon>Bacteria</taxon>
        <taxon>Bacillati</taxon>
        <taxon>Bacillota</taxon>
        <taxon>Bacilli</taxon>
        <taxon>Bacillales</taxon>
        <taxon>Paenibacillaceae</taxon>
        <taxon>Paenibacillus</taxon>
    </lineage>
</organism>
<dbReference type="Proteomes" id="UP000186058">
    <property type="component" value="Unassembled WGS sequence"/>
</dbReference>
<comment type="caution">
    <text evidence="5">The sequence shown here is derived from an EMBL/GenBank/DDBJ whole genome shotgun (WGS) entry which is preliminary data.</text>
</comment>
<dbReference type="SMART" id="SM00347">
    <property type="entry name" value="HTH_MARR"/>
    <property type="match status" value="1"/>
</dbReference>
<keyword evidence="6" id="KW-1185">Reference proteome</keyword>
<dbReference type="InterPro" id="IPR036390">
    <property type="entry name" value="WH_DNA-bd_sf"/>
</dbReference>
<dbReference type="RefSeq" id="WP_074107966.1">
    <property type="nucleotide sequence ID" value="NZ_LVWI01000044.1"/>
</dbReference>
<evidence type="ECO:0000256" key="3">
    <source>
        <dbReference type="ARBA" id="ARBA00023163"/>
    </source>
</evidence>
<evidence type="ECO:0000313" key="5">
    <source>
        <dbReference type="EMBL" id="OKP85457.1"/>
    </source>
</evidence>
<reference evidence="5 6" key="1">
    <citation type="submission" date="2016-03" db="EMBL/GenBank/DDBJ databases">
        <authorList>
            <person name="Sant'Anna F.H."/>
            <person name="Ambrosini A."/>
            <person name="Souza R."/>
            <person name="Bach E."/>
            <person name="Fernandes G."/>
            <person name="Balsanelli E."/>
            <person name="Baura V.A."/>
            <person name="Souza E.M."/>
            <person name="Passaglia L."/>
        </authorList>
    </citation>
    <scope>NUCLEOTIDE SEQUENCE [LARGE SCALE GENOMIC DNA]</scope>
    <source>
        <strain evidence="5 6">P26E</strain>
    </source>
</reference>
<keyword evidence="3" id="KW-0804">Transcription</keyword>
<dbReference type="SUPFAM" id="SSF46785">
    <property type="entry name" value="Winged helix' DNA-binding domain"/>
    <property type="match status" value="1"/>
</dbReference>
<dbReference type="PANTHER" id="PTHR42756:SF1">
    <property type="entry name" value="TRANSCRIPTIONAL REPRESSOR OF EMRAB OPERON"/>
    <property type="match status" value="1"/>
</dbReference>
<gene>
    <name evidence="5" type="ORF">A3844_16115</name>
</gene>
<dbReference type="PANTHER" id="PTHR42756">
    <property type="entry name" value="TRANSCRIPTIONAL REGULATOR, MARR"/>
    <property type="match status" value="1"/>
</dbReference>
<protein>
    <recommendedName>
        <fullName evidence="4">HTH marR-type domain-containing protein</fullName>
    </recommendedName>
</protein>
<accession>A0ABX3EQ07</accession>
<keyword evidence="2" id="KW-0238">DNA-binding</keyword>
<sequence length="138" mass="15789">MKEYIQNLNLIDLISEKHKALREEVNGRSSYPLNKTETHILAMLDLHTVLSISEVSRLIHISRQGAQKCINGLLAEEYVKIAQVVGNARDKHITLTGKGSEACRSMLEIKVEMERQIIDRLGQEQVELLKKLLTEEWL</sequence>
<dbReference type="PROSITE" id="PS50995">
    <property type="entry name" value="HTH_MARR_2"/>
    <property type="match status" value="1"/>
</dbReference>
<dbReference type="EMBL" id="LVWI01000044">
    <property type="protein sequence ID" value="OKP85457.1"/>
    <property type="molecule type" value="Genomic_DNA"/>
</dbReference>
<evidence type="ECO:0000256" key="2">
    <source>
        <dbReference type="ARBA" id="ARBA00023125"/>
    </source>
</evidence>
<dbReference type="Gene3D" id="1.10.10.10">
    <property type="entry name" value="Winged helix-like DNA-binding domain superfamily/Winged helix DNA-binding domain"/>
    <property type="match status" value="1"/>
</dbReference>
<dbReference type="InterPro" id="IPR036388">
    <property type="entry name" value="WH-like_DNA-bd_sf"/>
</dbReference>
<proteinExistence type="predicted"/>
<evidence type="ECO:0000256" key="1">
    <source>
        <dbReference type="ARBA" id="ARBA00023015"/>
    </source>
</evidence>
<evidence type="ECO:0000313" key="6">
    <source>
        <dbReference type="Proteomes" id="UP000186058"/>
    </source>
</evidence>
<evidence type="ECO:0000259" key="4">
    <source>
        <dbReference type="PROSITE" id="PS50995"/>
    </source>
</evidence>
<feature type="domain" description="HTH marR-type" evidence="4">
    <location>
        <begin position="1"/>
        <end position="138"/>
    </location>
</feature>
<dbReference type="InterPro" id="IPR000835">
    <property type="entry name" value="HTH_MarR-typ"/>
</dbReference>
<keyword evidence="1" id="KW-0805">Transcription regulation</keyword>